<feature type="active site" description="Nucleophile" evidence="10">
    <location>
        <position position="146"/>
    </location>
</feature>
<evidence type="ECO:0000256" key="5">
    <source>
        <dbReference type="ARBA" id="ARBA00022763"/>
    </source>
</evidence>
<feature type="compositionally biased region" description="Basic and acidic residues" evidence="13">
    <location>
        <begin position="636"/>
        <end position="645"/>
    </location>
</feature>
<evidence type="ECO:0000256" key="3">
    <source>
        <dbReference type="ARBA" id="ARBA00010205"/>
    </source>
</evidence>
<reference evidence="15 16" key="1">
    <citation type="submission" date="2016-07" db="EMBL/GenBank/DDBJ databases">
        <title>Multiple horizontal gene transfer events from other fungi enriched the ability of initially mycotrophic Trichoderma (Ascomycota) to feed on dead plant biomass.</title>
        <authorList>
            <consortium name="DOE Joint Genome Institute"/>
            <person name="Aerts A."/>
            <person name="Atanasova L."/>
            <person name="Chenthamara K."/>
            <person name="Zhang J."/>
            <person name="Grujic M."/>
            <person name="Henrissat B."/>
            <person name="Kuo A."/>
            <person name="Salamov A."/>
            <person name="Lipzen A."/>
            <person name="Labutti K."/>
            <person name="Barry K."/>
            <person name="Miao Y."/>
            <person name="Rahimi M.J."/>
            <person name="Shen Q."/>
            <person name="Grigoriev I.V."/>
            <person name="Kubicek C.P."/>
            <person name="Druzhinina I.S."/>
        </authorList>
    </citation>
    <scope>NUCLEOTIDE SEQUENCE [LARGE SCALE GENOMIC DNA]</scope>
    <source>
        <strain evidence="15 16">CBS 433.97</strain>
    </source>
</reference>
<keyword evidence="14" id="KW-0812">Transmembrane</keyword>
<keyword evidence="16" id="KW-1185">Reference proteome</keyword>
<dbReference type="InterPro" id="IPR002528">
    <property type="entry name" value="MATE_fam"/>
</dbReference>
<dbReference type="NCBIfam" id="TIGR00797">
    <property type="entry name" value="matE"/>
    <property type="match status" value="1"/>
</dbReference>
<comment type="similarity">
    <text evidence="2">Belongs to the multi antimicrobial extrusion (MATE) (TC 2.A.66.1) family.</text>
</comment>
<dbReference type="GO" id="GO:0003690">
    <property type="term" value="F:double-stranded DNA binding"/>
    <property type="evidence" value="ECO:0007669"/>
    <property type="project" value="TreeGrafter"/>
</dbReference>
<dbReference type="Pfam" id="PF01554">
    <property type="entry name" value="MatE"/>
    <property type="match status" value="2"/>
</dbReference>
<evidence type="ECO:0000256" key="11">
    <source>
        <dbReference type="PIRSR" id="PIRSR610347-2"/>
    </source>
</evidence>
<feature type="binding site" evidence="11">
    <location>
        <position position="148"/>
    </location>
    <ligand>
        <name>substrate</name>
    </ligand>
</feature>
<feature type="transmembrane region" description="Helical" evidence="14">
    <location>
        <begin position="986"/>
        <end position="1007"/>
    </location>
</feature>
<dbReference type="GO" id="GO:0042910">
    <property type="term" value="F:xenobiotic transmembrane transporter activity"/>
    <property type="evidence" value="ECO:0007669"/>
    <property type="project" value="InterPro"/>
</dbReference>
<feature type="active site" description="Proton donor/acceptor" evidence="10">
    <location>
        <position position="398"/>
    </location>
</feature>
<evidence type="ECO:0000256" key="7">
    <source>
        <dbReference type="ARBA" id="ARBA00022839"/>
    </source>
</evidence>
<keyword evidence="9" id="KW-0539">Nucleus</keyword>
<feature type="region of interest" description="Disordered" evidence="13">
    <location>
        <begin position="1"/>
        <end position="39"/>
    </location>
</feature>
<keyword evidence="4" id="KW-0540">Nuclease</keyword>
<keyword evidence="6" id="KW-0378">Hydrolase</keyword>
<dbReference type="InterPro" id="IPR045069">
    <property type="entry name" value="MATE_euk"/>
</dbReference>
<organism evidence="15 16">
    <name type="scientific">Trichoderma asperellum (strain ATCC 204424 / CBS 433.97 / NBRC 101777)</name>
    <dbReference type="NCBI Taxonomy" id="1042311"/>
    <lineage>
        <taxon>Eukaryota</taxon>
        <taxon>Fungi</taxon>
        <taxon>Dikarya</taxon>
        <taxon>Ascomycota</taxon>
        <taxon>Pezizomycotina</taxon>
        <taxon>Sordariomycetes</taxon>
        <taxon>Hypocreomycetidae</taxon>
        <taxon>Hypocreales</taxon>
        <taxon>Hypocreaceae</taxon>
        <taxon>Trichoderma</taxon>
    </lineage>
</organism>
<feature type="transmembrane region" description="Helical" evidence="14">
    <location>
        <begin position="1059"/>
        <end position="1079"/>
    </location>
</feature>
<dbReference type="GO" id="GO:0003697">
    <property type="term" value="F:single-stranded DNA binding"/>
    <property type="evidence" value="ECO:0007669"/>
    <property type="project" value="TreeGrafter"/>
</dbReference>
<evidence type="ECO:0000256" key="12">
    <source>
        <dbReference type="PIRSR" id="PIRSR610347-3"/>
    </source>
</evidence>
<feature type="compositionally biased region" description="Polar residues" evidence="13">
    <location>
        <begin position="489"/>
        <end position="498"/>
    </location>
</feature>
<dbReference type="PANTHER" id="PTHR12415">
    <property type="entry name" value="TYROSYL-DNA PHOSPHODIESTERASE 1"/>
    <property type="match status" value="1"/>
</dbReference>
<feature type="transmembrane region" description="Helical" evidence="14">
    <location>
        <begin position="945"/>
        <end position="965"/>
    </location>
</feature>
<dbReference type="GO" id="GO:0017005">
    <property type="term" value="F:3'-tyrosyl-DNA phosphodiesterase activity"/>
    <property type="evidence" value="ECO:0007669"/>
    <property type="project" value="TreeGrafter"/>
</dbReference>
<dbReference type="Gene3D" id="3.30.870.10">
    <property type="entry name" value="Endonuclease Chain A"/>
    <property type="match status" value="2"/>
</dbReference>
<sequence>MDYARKRSRNAGEGDGSDGFGALESLSRPISPPRKKIRQVDMHKSPWQLTRVRDLPDEVNKDTVSLKDLLGDPLIRECWQFNFLHDIPFVMNSFDESIKHLVMLHVVHGFWRRSDLSRIVLSGDAAQYPNVHLHCAPMPEMFGTHHSKMMILFRSDSTAQIIIHTANMIPKDWTNMTNAVWKSPKLPLLSEPDVIFQHGQVLPVGSGVRFKADLLSYLMLYDSYRVTCKPLADHLVNFDFSSIRAAFIASVPGKHDFRDTSGPAWGWAGLQKCLRAVPVEPGESEIVAQISSIATLGAKDDWLQRTLFDSLATSLTPNVKRPNFKVVFPTADEIRNSLDGYASGKSIHTKINSVQHIRQLHYLQPMLHHWANDSKDGAEEYEEVLIRGDSGRNRAAPHVKTYIRFNQNNTIDWAMLTSANISKQAWGDTLKLTTGEVRIASWEVGVLVWPGLLCEDGVMVSSFQSDTADMSFFSQAQRPIKRPAIATMSPATNGNSGPSGHEHPAFSSSFRSGSPLAEQVLAQDIAACSDDDFDPADDLLDPEQPHHFMYRRPSGVAYGAARPAFNPSGLEEPILTPLERKQSRDAERSLLRDNHVLPPKHANKSQSLPARMYRKLFSTKVPVEESSDETDEDEPLLSRDPDRDYGTQPRRQRSEVEGEEDVDEQWEEAITAGRIRTTWQREAKTVLSYCGPLIVTFFLQYSINVAGIFAVGRIGTIELGAISLANMSQAISCLAPFQGLATSLDTLCAQAYGSGHKHLVGLQCQRMACFLLTLSVPVIMLWLFGAEPILQRMVPNPESARLAALYLRVMIFAIPGVILFECGKRFTQAQGLFQATTYVLLFAAPFNVFLTWLLVWKLEYGFVGAPMAVAITENILPLLLFCYVRFVNGRECWGGFSRRALNNWWVMIRLALPGMIMVEAEWLAFEILTLLASRFGSDYLAAQSVVSTIASISYQIPFPMSIAASTRVANLIGAGLVDAARVTGKVTFVIHCILGLLNFTLYSSLRFHLPLLFTDDETVISIVASILPVVAVMQVFDCMSAGAHGLLRGIGKQSIGGPVNLISYYAISLPISLALSFGLGWKLQGLWAGVSVGLFLVTTIEYTYLLKTDWKQAAREAAVRNAAG</sequence>
<comment type="subcellular location">
    <subcellularLocation>
        <location evidence="1">Nucleus</location>
    </subcellularLocation>
</comment>
<feature type="transmembrane region" description="Helical" evidence="14">
    <location>
        <begin position="835"/>
        <end position="856"/>
    </location>
</feature>
<feature type="region of interest" description="Disordered" evidence="13">
    <location>
        <begin position="487"/>
        <end position="511"/>
    </location>
</feature>
<keyword evidence="7" id="KW-0269">Exonuclease</keyword>
<evidence type="ECO:0000313" key="15">
    <source>
        <dbReference type="EMBL" id="PTB45364.1"/>
    </source>
</evidence>
<evidence type="ECO:0000256" key="4">
    <source>
        <dbReference type="ARBA" id="ARBA00022722"/>
    </source>
</evidence>
<feature type="transmembrane region" description="Helical" evidence="14">
    <location>
        <begin position="862"/>
        <end position="884"/>
    </location>
</feature>
<feature type="compositionally biased region" description="Basic and acidic residues" evidence="13">
    <location>
        <begin position="578"/>
        <end position="595"/>
    </location>
</feature>
<feature type="site" description="Interaction with DNA" evidence="12">
    <location>
        <position position="422"/>
    </location>
</feature>
<evidence type="ECO:0000313" key="16">
    <source>
        <dbReference type="Proteomes" id="UP000240493"/>
    </source>
</evidence>
<dbReference type="GO" id="GO:0006281">
    <property type="term" value="P:DNA repair"/>
    <property type="evidence" value="ECO:0007669"/>
    <property type="project" value="UniProtKB-KW"/>
</dbReference>
<feature type="region of interest" description="Disordered" evidence="13">
    <location>
        <begin position="562"/>
        <end position="665"/>
    </location>
</feature>
<feature type="binding site" evidence="11">
    <location>
        <position position="400"/>
    </location>
    <ligand>
        <name>substrate</name>
    </ligand>
</feature>
<keyword evidence="14" id="KW-0472">Membrane</keyword>
<feature type="transmembrane region" description="Helical" evidence="14">
    <location>
        <begin position="767"/>
        <end position="785"/>
    </location>
</feature>
<keyword evidence="14" id="KW-1133">Transmembrane helix</keyword>
<dbReference type="GO" id="GO:0005634">
    <property type="term" value="C:nucleus"/>
    <property type="evidence" value="ECO:0007669"/>
    <property type="project" value="UniProtKB-SubCell"/>
</dbReference>
<protein>
    <submittedName>
        <fullName evidence="15">Uncharacterized protein</fullName>
    </submittedName>
</protein>
<feature type="transmembrane region" description="Helical" evidence="14">
    <location>
        <begin position="805"/>
        <end position="823"/>
    </location>
</feature>
<evidence type="ECO:0000256" key="8">
    <source>
        <dbReference type="ARBA" id="ARBA00023204"/>
    </source>
</evidence>
<dbReference type="GO" id="GO:1990961">
    <property type="term" value="P:xenobiotic detoxification by transmembrane export across the plasma membrane"/>
    <property type="evidence" value="ECO:0007669"/>
    <property type="project" value="InterPro"/>
</dbReference>
<dbReference type="Pfam" id="PF06087">
    <property type="entry name" value="Tyr-DNA_phospho"/>
    <property type="match status" value="1"/>
</dbReference>
<name>A0A2T3ZKN1_TRIA4</name>
<keyword evidence="8" id="KW-0234">DNA repair</keyword>
<feature type="transmembrane region" description="Helical" evidence="14">
    <location>
        <begin position="1019"/>
        <end position="1047"/>
    </location>
</feature>
<feature type="transmembrane region" description="Helical" evidence="14">
    <location>
        <begin position="1085"/>
        <end position="1105"/>
    </location>
</feature>
<evidence type="ECO:0000256" key="13">
    <source>
        <dbReference type="SAM" id="MobiDB-lite"/>
    </source>
</evidence>
<evidence type="ECO:0000256" key="6">
    <source>
        <dbReference type="ARBA" id="ARBA00022801"/>
    </source>
</evidence>
<dbReference type="InterPro" id="IPR010347">
    <property type="entry name" value="Tdp1"/>
</dbReference>
<evidence type="ECO:0000256" key="10">
    <source>
        <dbReference type="PIRSR" id="PIRSR610347-1"/>
    </source>
</evidence>
<feature type="compositionally biased region" description="Acidic residues" evidence="13">
    <location>
        <begin position="625"/>
        <end position="635"/>
    </location>
</feature>
<dbReference type="SUPFAM" id="SSF56024">
    <property type="entry name" value="Phospholipase D/nuclease"/>
    <property type="match status" value="2"/>
</dbReference>
<dbReference type="GO" id="GO:0015297">
    <property type="term" value="F:antiporter activity"/>
    <property type="evidence" value="ECO:0007669"/>
    <property type="project" value="InterPro"/>
</dbReference>
<feature type="transmembrane region" description="Helical" evidence="14">
    <location>
        <begin position="904"/>
        <end position="925"/>
    </location>
</feature>
<dbReference type="FunFam" id="3.30.870.10:FF:000038">
    <property type="entry name" value="Probable tyrosyl-DNA phosphodiesterase"/>
    <property type="match status" value="1"/>
</dbReference>
<dbReference type="Proteomes" id="UP000240493">
    <property type="component" value="Unassembled WGS sequence"/>
</dbReference>
<dbReference type="GO" id="GO:0016020">
    <property type="term" value="C:membrane"/>
    <property type="evidence" value="ECO:0007669"/>
    <property type="project" value="InterPro"/>
</dbReference>
<dbReference type="PANTHER" id="PTHR12415:SF0">
    <property type="entry name" value="TYROSYL-DNA PHOSPHODIESTERASE 1"/>
    <property type="match status" value="1"/>
</dbReference>
<keyword evidence="5" id="KW-0227">DNA damage</keyword>
<evidence type="ECO:0000256" key="9">
    <source>
        <dbReference type="ARBA" id="ARBA00023242"/>
    </source>
</evidence>
<dbReference type="AlphaFoldDB" id="A0A2T3ZKN1"/>
<dbReference type="STRING" id="1042311.A0A2T3ZKN1"/>
<dbReference type="CDD" id="cd09194">
    <property type="entry name" value="PLDc_yTdp1_1"/>
    <property type="match status" value="1"/>
</dbReference>
<proteinExistence type="inferred from homology"/>
<evidence type="ECO:0000256" key="2">
    <source>
        <dbReference type="ARBA" id="ARBA00010199"/>
    </source>
</evidence>
<accession>A0A2T3ZKN1</accession>
<dbReference type="OrthoDB" id="2126698at2759"/>
<evidence type="ECO:0000256" key="1">
    <source>
        <dbReference type="ARBA" id="ARBA00004123"/>
    </source>
</evidence>
<dbReference type="EMBL" id="KZ679257">
    <property type="protein sequence ID" value="PTB45364.1"/>
    <property type="molecule type" value="Genomic_DNA"/>
</dbReference>
<comment type="similarity">
    <text evidence="3">Belongs to the tyrosyl-DNA phosphodiesterase family.</text>
</comment>
<gene>
    <name evidence="15" type="ORF">M441DRAFT_129379</name>
</gene>
<dbReference type="CDD" id="cd13132">
    <property type="entry name" value="MATE_eukaryotic"/>
    <property type="match status" value="1"/>
</dbReference>
<dbReference type="GO" id="GO:0004527">
    <property type="term" value="F:exonuclease activity"/>
    <property type="evidence" value="ECO:0007669"/>
    <property type="project" value="UniProtKB-KW"/>
</dbReference>
<evidence type="ECO:0000256" key="14">
    <source>
        <dbReference type="SAM" id="Phobius"/>
    </source>
</evidence>